<protein>
    <submittedName>
        <fullName evidence="2">Uncharacterized protein</fullName>
    </submittedName>
</protein>
<proteinExistence type="predicted"/>
<sequence length="192" mass="21386">MATIFKLQFCTIVIACFYSRPSCGFKLPCNGVEVVTYGEPCHLPRYLPVTIEEPVEPVAKSILPEPCAYRPLKLNYRVISTEPIPCQPRAEYPIEVEVPPVPVPQTSEIIKPDPFRGKFYRYNIQAPPPPSVPITRTYDCDLQIPQPPLISKTILTPKPVKLLTGLTSKIDRVLIPACQMPSSTCCNNAYAA</sequence>
<evidence type="ECO:0000313" key="2">
    <source>
        <dbReference type="EMBL" id="KAL0122417.1"/>
    </source>
</evidence>
<dbReference type="AlphaFoldDB" id="A0AAW2G4P6"/>
<dbReference type="Proteomes" id="UP001430953">
    <property type="component" value="Unassembled WGS sequence"/>
</dbReference>
<organism evidence="2 3">
    <name type="scientific">Cardiocondyla obscurior</name>
    <dbReference type="NCBI Taxonomy" id="286306"/>
    <lineage>
        <taxon>Eukaryota</taxon>
        <taxon>Metazoa</taxon>
        <taxon>Ecdysozoa</taxon>
        <taxon>Arthropoda</taxon>
        <taxon>Hexapoda</taxon>
        <taxon>Insecta</taxon>
        <taxon>Pterygota</taxon>
        <taxon>Neoptera</taxon>
        <taxon>Endopterygota</taxon>
        <taxon>Hymenoptera</taxon>
        <taxon>Apocrita</taxon>
        <taxon>Aculeata</taxon>
        <taxon>Formicoidea</taxon>
        <taxon>Formicidae</taxon>
        <taxon>Myrmicinae</taxon>
        <taxon>Cardiocondyla</taxon>
    </lineage>
</organism>
<evidence type="ECO:0000313" key="3">
    <source>
        <dbReference type="Proteomes" id="UP001430953"/>
    </source>
</evidence>
<accession>A0AAW2G4P6</accession>
<name>A0AAW2G4P6_9HYME</name>
<evidence type="ECO:0000256" key="1">
    <source>
        <dbReference type="SAM" id="SignalP"/>
    </source>
</evidence>
<feature type="chain" id="PRO_5043542419" evidence="1">
    <location>
        <begin position="25"/>
        <end position="192"/>
    </location>
</feature>
<keyword evidence="3" id="KW-1185">Reference proteome</keyword>
<dbReference type="EMBL" id="JADYXP020000006">
    <property type="protein sequence ID" value="KAL0122417.1"/>
    <property type="molecule type" value="Genomic_DNA"/>
</dbReference>
<reference evidence="2 3" key="1">
    <citation type="submission" date="2023-03" db="EMBL/GenBank/DDBJ databases">
        <title>High recombination rates correlate with genetic variation in Cardiocondyla obscurior ants.</title>
        <authorList>
            <person name="Errbii M."/>
        </authorList>
    </citation>
    <scope>NUCLEOTIDE SEQUENCE [LARGE SCALE GENOMIC DNA]</scope>
    <source>
        <strain evidence="2">Alpha-2009</strain>
        <tissue evidence="2">Whole body</tissue>
    </source>
</reference>
<gene>
    <name evidence="2" type="ORF">PUN28_007265</name>
</gene>
<feature type="signal peptide" evidence="1">
    <location>
        <begin position="1"/>
        <end position="24"/>
    </location>
</feature>
<comment type="caution">
    <text evidence="2">The sequence shown here is derived from an EMBL/GenBank/DDBJ whole genome shotgun (WGS) entry which is preliminary data.</text>
</comment>
<keyword evidence="1" id="KW-0732">Signal</keyword>